<dbReference type="InterPro" id="IPR052341">
    <property type="entry name" value="LOG_family_nucleotidases"/>
</dbReference>
<dbReference type="Gene3D" id="3.40.50.450">
    <property type="match status" value="1"/>
</dbReference>
<dbReference type="PANTHER" id="PTHR43393">
    <property type="entry name" value="CYTOKININ RIBOSIDE 5'-MONOPHOSPHATE PHOSPHORIBOHYDROLASE"/>
    <property type="match status" value="1"/>
</dbReference>
<name>F7XKA1_METZD</name>
<evidence type="ECO:0000313" key="2">
    <source>
        <dbReference type="Proteomes" id="UP000006622"/>
    </source>
</evidence>
<keyword evidence="2" id="KW-1185">Reference proteome</keyword>
<dbReference type="NCBIfam" id="TIGR00725">
    <property type="entry name" value="TIGR00725 family protein"/>
    <property type="match status" value="1"/>
</dbReference>
<evidence type="ECO:0000313" key="1">
    <source>
        <dbReference type="EMBL" id="AEH60569.1"/>
    </source>
</evidence>
<sequence length="158" mass="16464">MKKPHIGIIGAGACSTEVSRIAEEVGKNIAEMDAILICGGLGGVMEAASRGAKINGGTTVGILPGENFRDANEYIDTVIVTNMGHARNALIAHSSDALIAVDGEYGTLSEIALGLKIGKPVIALNSQWKIRGVRIAFSANEAVKMAFESIHGPDHQIS</sequence>
<dbReference type="HOGENOM" id="CLU_107614_1_1_2"/>
<protein>
    <recommendedName>
        <fullName evidence="3">TIGR00725 family protein</fullName>
    </recommendedName>
</protein>
<dbReference type="RefSeq" id="WP_013898008.1">
    <property type="nucleotide sequence ID" value="NC_015676.1"/>
</dbReference>
<dbReference type="GO" id="GO:0005829">
    <property type="term" value="C:cytosol"/>
    <property type="evidence" value="ECO:0007669"/>
    <property type="project" value="TreeGrafter"/>
</dbReference>
<dbReference type="EMBL" id="CP002101">
    <property type="protein sequence ID" value="AEH60569.1"/>
    <property type="molecule type" value="Genomic_DNA"/>
</dbReference>
<dbReference type="AlphaFoldDB" id="F7XKA1"/>
<evidence type="ECO:0008006" key="3">
    <source>
        <dbReference type="Google" id="ProtNLM"/>
    </source>
</evidence>
<dbReference type="STRING" id="679901.Mzhil_0702"/>
<dbReference type="InterPro" id="IPR041164">
    <property type="entry name" value="LDcluster4"/>
</dbReference>
<dbReference type="GeneID" id="10822314"/>
<dbReference type="KEGG" id="mzh:Mzhil_0702"/>
<accession>F7XKA1</accession>
<dbReference type="PANTHER" id="PTHR43393:SF3">
    <property type="entry name" value="LYSINE DECARBOXYLASE-LIKE PROTEIN"/>
    <property type="match status" value="1"/>
</dbReference>
<dbReference type="Proteomes" id="UP000006622">
    <property type="component" value="Chromosome"/>
</dbReference>
<organism evidence="1 2">
    <name type="scientific">Methanosalsum zhilinae (strain DSM 4017 / NBRC 107636 / OCM 62 / WeN5)</name>
    <name type="common">Methanohalophilus zhilinae</name>
    <dbReference type="NCBI Taxonomy" id="679901"/>
    <lineage>
        <taxon>Archaea</taxon>
        <taxon>Methanobacteriati</taxon>
        <taxon>Methanobacteriota</taxon>
        <taxon>Stenosarchaea group</taxon>
        <taxon>Methanomicrobia</taxon>
        <taxon>Methanosarcinales</taxon>
        <taxon>Methanosarcinaceae</taxon>
        <taxon>Methanosalsum</taxon>
    </lineage>
</organism>
<dbReference type="OrthoDB" id="9570at2157"/>
<dbReference type="Pfam" id="PF18306">
    <property type="entry name" value="LDcluster4"/>
    <property type="match status" value="1"/>
</dbReference>
<proteinExistence type="predicted"/>
<reference evidence="1 2" key="1">
    <citation type="submission" date="2010-07" db="EMBL/GenBank/DDBJ databases">
        <title>The complete genome of Methanosalsum zhilinae DSM 4017.</title>
        <authorList>
            <consortium name="US DOE Joint Genome Institute (JGI-PGF)"/>
            <person name="Lucas S."/>
            <person name="Copeland A."/>
            <person name="Lapidus A."/>
            <person name="Glavina del Rio T."/>
            <person name="Dalin E."/>
            <person name="Tice H."/>
            <person name="Bruce D."/>
            <person name="Goodwin L."/>
            <person name="Pitluck S."/>
            <person name="Kyrpides N."/>
            <person name="Mavromatis K."/>
            <person name="Ovchinnikova G."/>
            <person name="Daligault H."/>
            <person name="Detter J.C."/>
            <person name="Han C."/>
            <person name="Tapia R."/>
            <person name="Larimer F."/>
            <person name="Land M."/>
            <person name="Hauser L."/>
            <person name="Markowitz V."/>
            <person name="Cheng J.-F."/>
            <person name="Hugenholtz P."/>
            <person name="Woyke T."/>
            <person name="Wu D."/>
            <person name="Spring S."/>
            <person name="Schueler E."/>
            <person name="Brambilla E."/>
            <person name="Klenk H.-P."/>
            <person name="Eisen J.A."/>
        </authorList>
    </citation>
    <scope>NUCLEOTIDE SEQUENCE [LARGE SCALE GENOMIC DNA]</scope>
    <source>
        <strain evidence="2">DSM 4017 / NBRC 107636 / OCM 62 / WeN5</strain>
    </source>
</reference>
<dbReference type="InterPro" id="IPR005268">
    <property type="entry name" value="CHP00725"/>
</dbReference>
<gene>
    <name evidence="1" type="ordered locus">Mzhil_0702</name>
</gene>
<dbReference type="SUPFAM" id="SSF102405">
    <property type="entry name" value="MCP/YpsA-like"/>
    <property type="match status" value="1"/>
</dbReference>